<keyword evidence="2" id="KW-1133">Transmembrane helix</keyword>
<keyword evidence="2" id="KW-0472">Membrane</keyword>
<dbReference type="AlphaFoldDB" id="A0A8K1D8D3"/>
<evidence type="ECO:0000256" key="3">
    <source>
        <dbReference type="SAM" id="SignalP"/>
    </source>
</evidence>
<feature type="chain" id="PRO_5035435052" evidence="3">
    <location>
        <begin position="30"/>
        <end position="155"/>
    </location>
</feature>
<name>A0A8K1D8D3_9PASS</name>
<feature type="signal peptide" evidence="3">
    <location>
        <begin position="1"/>
        <end position="29"/>
    </location>
</feature>
<evidence type="ECO:0000256" key="2">
    <source>
        <dbReference type="SAM" id="Phobius"/>
    </source>
</evidence>
<keyword evidence="3" id="KW-0732">Signal</keyword>
<feature type="non-terminal residue" evidence="4">
    <location>
        <position position="1"/>
    </location>
</feature>
<dbReference type="Proteomes" id="UP000796761">
    <property type="component" value="Unassembled WGS sequence"/>
</dbReference>
<sequence>MLRAGALMVLSHYLLLLLLLALQAQNAQSTAIAGQGAVEAREGSPPAPQADSMLIPSWYRKQRHHDIVQKKIFPMRQRESLSGSDEETEAVMDTSPLVQHERYSGRSAPEQSAETAGQWELSKDYILVSIAVSAVLLFAATVGYTVMYQLLKRDT</sequence>
<evidence type="ECO:0000256" key="1">
    <source>
        <dbReference type="SAM" id="MobiDB-lite"/>
    </source>
</evidence>
<gene>
    <name evidence="4" type="ORF">HGM15179_020645</name>
</gene>
<organism evidence="4 5">
    <name type="scientific">Zosterops borbonicus</name>
    <dbReference type="NCBI Taxonomy" id="364589"/>
    <lineage>
        <taxon>Eukaryota</taxon>
        <taxon>Metazoa</taxon>
        <taxon>Chordata</taxon>
        <taxon>Craniata</taxon>
        <taxon>Vertebrata</taxon>
        <taxon>Euteleostomi</taxon>
        <taxon>Archelosauria</taxon>
        <taxon>Archosauria</taxon>
        <taxon>Dinosauria</taxon>
        <taxon>Saurischia</taxon>
        <taxon>Theropoda</taxon>
        <taxon>Coelurosauria</taxon>
        <taxon>Aves</taxon>
        <taxon>Neognathae</taxon>
        <taxon>Neoaves</taxon>
        <taxon>Telluraves</taxon>
        <taxon>Australaves</taxon>
        <taxon>Passeriformes</taxon>
        <taxon>Sylvioidea</taxon>
        <taxon>Zosteropidae</taxon>
        <taxon>Zosterops</taxon>
    </lineage>
</organism>
<evidence type="ECO:0000313" key="4">
    <source>
        <dbReference type="EMBL" id="TRZ06461.1"/>
    </source>
</evidence>
<keyword evidence="2" id="KW-0812">Transmembrane</keyword>
<evidence type="ECO:0000313" key="5">
    <source>
        <dbReference type="Proteomes" id="UP000796761"/>
    </source>
</evidence>
<keyword evidence="5" id="KW-1185">Reference proteome</keyword>
<proteinExistence type="predicted"/>
<reference evidence="4" key="1">
    <citation type="submission" date="2019-04" db="EMBL/GenBank/DDBJ databases">
        <title>Genome assembly of Zosterops borbonicus 15179.</title>
        <authorList>
            <person name="Leroy T."/>
            <person name="Anselmetti Y."/>
            <person name="Tilak M.-K."/>
            <person name="Nabholz B."/>
        </authorList>
    </citation>
    <scope>NUCLEOTIDE SEQUENCE</scope>
    <source>
        <strain evidence="4">HGM_15179</strain>
        <tissue evidence="4">Muscle</tissue>
    </source>
</reference>
<feature type="region of interest" description="Disordered" evidence="1">
    <location>
        <begin position="77"/>
        <end position="112"/>
    </location>
</feature>
<comment type="caution">
    <text evidence="4">The sequence shown here is derived from an EMBL/GenBank/DDBJ whole genome shotgun (WGS) entry which is preliminary data.</text>
</comment>
<dbReference type="OrthoDB" id="9219154at2759"/>
<protein>
    <submittedName>
        <fullName evidence="4">Uncharacterized protein</fullName>
    </submittedName>
</protein>
<accession>A0A8K1D8D3</accession>
<feature type="transmembrane region" description="Helical" evidence="2">
    <location>
        <begin position="125"/>
        <end position="151"/>
    </location>
</feature>
<dbReference type="EMBL" id="SWJQ01002491">
    <property type="protein sequence ID" value="TRZ06461.1"/>
    <property type="molecule type" value="Genomic_DNA"/>
</dbReference>